<dbReference type="Proteomes" id="UP001292252">
    <property type="component" value="Unassembled WGS sequence"/>
</dbReference>
<dbReference type="PANTHER" id="PTHR37312:SF1">
    <property type="entry name" value="MEMBRANE-BOUND ACYLTRANSFERASE YKRP-RELATED"/>
    <property type="match status" value="1"/>
</dbReference>
<sequence>MSVERERWLDIAKGIAIIAVVFGHSGEKLFSHYLFWFHMPLFFLVSGYLFKSVKGDIKSWSFNKSKKLLIPYFSFGILILLISFIFITPNVMNSVKQAAGLVYGGRALKGIFGPFWFITCLLLTQIIFAIIQTKLKSTKVKVVFIASLYVLAHAITYFLSKKDGIQIPVPWAIDISFVALTYYSMGYYLKDIIRKCVSSVYIGFSFLIVSAVFVTLDYKGFIYYKLDMKYSIYNNFLLDLIIPFVLVISILFISYHLEKLSLPLLSYLGTRSLSIMYLHIVVNAVGKQYLTYNSVVFTVIGIIIPIAIDYLLQKSNITKFLFFGISYKKKSNTLHAEYKVS</sequence>
<dbReference type="InterPro" id="IPR052734">
    <property type="entry name" value="Nod_factor_acetyltransferase"/>
</dbReference>
<keyword evidence="5" id="KW-0012">Acyltransferase</keyword>
<feature type="transmembrane region" description="Helical" evidence="3">
    <location>
        <begin position="236"/>
        <end position="257"/>
    </location>
</feature>
<feature type="transmembrane region" description="Helical" evidence="3">
    <location>
        <begin position="111"/>
        <end position="130"/>
    </location>
</feature>
<dbReference type="EMBL" id="JAXOTW010000031">
    <property type="protein sequence ID" value="MDZ5480410.1"/>
    <property type="molecule type" value="Genomic_DNA"/>
</dbReference>
<reference evidence="5" key="1">
    <citation type="submission" date="2023-12" db="EMBL/GenBank/DDBJ databases">
        <title>Genome sequence of Bacillus thuringiensis strain SS10.</title>
        <authorList>
            <person name="Rouis S."/>
        </authorList>
    </citation>
    <scope>NUCLEOTIDE SEQUENCE</scope>
    <source>
        <strain evidence="5">SS10</strain>
    </source>
</reference>
<feature type="transmembrane region" description="Helical" evidence="3">
    <location>
        <begin position="70"/>
        <end position="91"/>
    </location>
</feature>
<feature type="transmembrane region" description="Helical" evidence="3">
    <location>
        <begin position="196"/>
        <end position="216"/>
    </location>
</feature>
<protein>
    <submittedName>
        <fullName evidence="5">Acyltransferase family protein</fullName>
    </submittedName>
</protein>
<evidence type="ECO:0000256" key="2">
    <source>
        <dbReference type="ARBA" id="ARBA00007400"/>
    </source>
</evidence>
<feature type="domain" description="Acyltransferase 3" evidence="4">
    <location>
        <begin position="7"/>
        <end position="308"/>
    </location>
</feature>
<dbReference type="AlphaFoldDB" id="A0AAW9JNZ2"/>
<comment type="caution">
    <text evidence="5">The sequence shown here is derived from an EMBL/GenBank/DDBJ whole genome shotgun (WGS) entry which is preliminary data.</text>
</comment>
<keyword evidence="3" id="KW-0812">Transmembrane</keyword>
<feature type="transmembrane region" description="Helical" evidence="3">
    <location>
        <begin position="142"/>
        <end position="159"/>
    </location>
</feature>
<keyword evidence="3" id="KW-0472">Membrane</keyword>
<keyword evidence="3" id="KW-1133">Transmembrane helix</keyword>
<dbReference type="GO" id="GO:0016747">
    <property type="term" value="F:acyltransferase activity, transferring groups other than amino-acyl groups"/>
    <property type="evidence" value="ECO:0007669"/>
    <property type="project" value="InterPro"/>
</dbReference>
<proteinExistence type="inferred from homology"/>
<feature type="transmembrane region" description="Helical" evidence="3">
    <location>
        <begin position="292"/>
        <end position="312"/>
    </location>
</feature>
<comment type="subcellular location">
    <subcellularLocation>
        <location evidence="1">Membrane</location>
    </subcellularLocation>
</comment>
<evidence type="ECO:0000256" key="1">
    <source>
        <dbReference type="ARBA" id="ARBA00004370"/>
    </source>
</evidence>
<organism evidence="5 6">
    <name type="scientific">Bacillus thuringiensis</name>
    <dbReference type="NCBI Taxonomy" id="1428"/>
    <lineage>
        <taxon>Bacteria</taxon>
        <taxon>Bacillati</taxon>
        <taxon>Bacillota</taxon>
        <taxon>Bacilli</taxon>
        <taxon>Bacillales</taxon>
        <taxon>Bacillaceae</taxon>
        <taxon>Bacillus</taxon>
        <taxon>Bacillus cereus group</taxon>
    </lineage>
</organism>
<evidence type="ECO:0000256" key="3">
    <source>
        <dbReference type="SAM" id="Phobius"/>
    </source>
</evidence>
<evidence type="ECO:0000259" key="4">
    <source>
        <dbReference type="Pfam" id="PF01757"/>
    </source>
</evidence>
<feature type="transmembrane region" description="Helical" evidence="3">
    <location>
        <begin position="264"/>
        <end position="286"/>
    </location>
</feature>
<dbReference type="PANTHER" id="PTHR37312">
    <property type="entry name" value="MEMBRANE-BOUND ACYLTRANSFERASE YKRP-RELATED"/>
    <property type="match status" value="1"/>
</dbReference>
<dbReference type="InterPro" id="IPR002656">
    <property type="entry name" value="Acyl_transf_3_dom"/>
</dbReference>
<evidence type="ECO:0000313" key="5">
    <source>
        <dbReference type="EMBL" id="MDZ5480410.1"/>
    </source>
</evidence>
<feature type="transmembrane region" description="Helical" evidence="3">
    <location>
        <begin position="30"/>
        <end position="50"/>
    </location>
</feature>
<dbReference type="RefSeq" id="WP_322471529.1">
    <property type="nucleotide sequence ID" value="NZ_JAXOTW010000031.1"/>
</dbReference>
<comment type="similarity">
    <text evidence="2">Belongs to the acyltransferase 3 family.</text>
</comment>
<evidence type="ECO:0000313" key="6">
    <source>
        <dbReference type="Proteomes" id="UP001292252"/>
    </source>
</evidence>
<feature type="transmembrane region" description="Helical" evidence="3">
    <location>
        <begin position="171"/>
        <end position="189"/>
    </location>
</feature>
<accession>A0AAW9JNZ2</accession>
<gene>
    <name evidence="5" type="ORF">U2F49_30170</name>
</gene>
<keyword evidence="5" id="KW-0808">Transferase</keyword>
<name>A0AAW9JNZ2_BACTU</name>
<dbReference type="Pfam" id="PF01757">
    <property type="entry name" value="Acyl_transf_3"/>
    <property type="match status" value="1"/>
</dbReference>